<dbReference type="Proteomes" id="UP001328107">
    <property type="component" value="Unassembled WGS sequence"/>
</dbReference>
<dbReference type="Gene3D" id="3.10.100.10">
    <property type="entry name" value="Mannose-Binding Protein A, subunit A"/>
    <property type="match status" value="2"/>
</dbReference>
<keyword evidence="4" id="KW-1185">Reference proteome</keyword>
<dbReference type="CDD" id="cd00037">
    <property type="entry name" value="CLECT"/>
    <property type="match status" value="2"/>
</dbReference>
<evidence type="ECO:0000259" key="2">
    <source>
        <dbReference type="PROSITE" id="PS50041"/>
    </source>
</evidence>
<dbReference type="AlphaFoldDB" id="A0AAN5CWC4"/>
<feature type="non-terminal residue" evidence="3">
    <location>
        <position position="1"/>
    </location>
</feature>
<evidence type="ECO:0000313" key="4">
    <source>
        <dbReference type="Proteomes" id="UP001328107"/>
    </source>
</evidence>
<dbReference type="PANTHER" id="PTHR22991">
    <property type="entry name" value="PROTEIN CBG13490"/>
    <property type="match status" value="1"/>
</dbReference>
<dbReference type="InterPro" id="IPR016187">
    <property type="entry name" value="CTDL_fold"/>
</dbReference>
<keyword evidence="1" id="KW-1015">Disulfide bond</keyword>
<dbReference type="InterPro" id="IPR016186">
    <property type="entry name" value="C-type_lectin-like/link_sf"/>
</dbReference>
<reference evidence="4" key="1">
    <citation type="submission" date="2022-10" db="EMBL/GenBank/DDBJ databases">
        <title>Genome assembly of Pristionchus species.</title>
        <authorList>
            <person name="Yoshida K."/>
            <person name="Sommer R.J."/>
        </authorList>
    </citation>
    <scope>NUCLEOTIDE SEQUENCE [LARGE SCALE GENOMIC DNA]</scope>
    <source>
        <strain evidence="4">RS5460</strain>
    </source>
</reference>
<dbReference type="SMART" id="SM00034">
    <property type="entry name" value="CLECT"/>
    <property type="match status" value="1"/>
</dbReference>
<feature type="non-terminal residue" evidence="3">
    <location>
        <position position="239"/>
    </location>
</feature>
<dbReference type="PANTHER" id="PTHR22991:SF40">
    <property type="entry name" value="PROTEIN CBG13490"/>
    <property type="match status" value="1"/>
</dbReference>
<evidence type="ECO:0000313" key="3">
    <source>
        <dbReference type="EMBL" id="GMR51896.1"/>
    </source>
</evidence>
<name>A0AAN5CWC4_9BILA</name>
<proteinExistence type="predicted"/>
<protein>
    <recommendedName>
        <fullName evidence="2">C-type lectin domain-containing protein</fullName>
    </recommendedName>
</protein>
<organism evidence="3 4">
    <name type="scientific">Pristionchus mayeri</name>
    <dbReference type="NCBI Taxonomy" id="1317129"/>
    <lineage>
        <taxon>Eukaryota</taxon>
        <taxon>Metazoa</taxon>
        <taxon>Ecdysozoa</taxon>
        <taxon>Nematoda</taxon>
        <taxon>Chromadorea</taxon>
        <taxon>Rhabditida</taxon>
        <taxon>Rhabditina</taxon>
        <taxon>Diplogasteromorpha</taxon>
        <taxon>Diplogasteroidea</taxon>
        <taxon>Neodiplogasteridae</taxon>
        <taxon>Pristionchus</taxon>
    </lineage>
</organism>
<gene>
    <name evidence="3" type="ORF">PMAYCL1PPCAC_22091</name>
</gene>
<dbReference type="PROSITE" id="PS50041">
    <property type="entry name" value="C_TYPE_LECTIN_2"/>
    <property type="match status" value="1"/>
</dbReference>
<dbReference type="InterPro" id="IPR001304">
    <property type="entry name" value="C-type_lectin-like"/>
</dbReference>
<feature type="domain" description="C-type lectin" evidence="2">
    <location>
        <begin position="22"/>
        <end position="138"/>
    </location>
</feature>
<accession>A0AAN5CWC4</accession>
<dbReference type="SUPFAM" id="SSF56436">
    <property type="entry name" value="C-type lectin-like"/>
    <property type="match status" value="2"/>
</dbReference>
<evidence type="ECO:0000256" key="1">
    <source>
        <dbReference type="ARBA" id="ARBA00023157"/>
    </source>
</evidence>
<dbReference type="Pfam" id="PF00059">
    <property type="entry name" value="Lectin_C"/>
    <property type="match status" value="2"/>
</dbReference>
<sequence length="239" mass="27158">VLLLRLHVSSADFACPSDFELFNGKCYSFQTEAMDALNANVVCLDLGAQMVSIHSEEEAAFISSSHLGYESWIGLICNLWDENWEWSDYSPVDYTNFEDRNLNTENCEAVSGTLRFGLRDDLQWWPREWNDSLNFTCERQPINCPDGFDFLTNTWCFSSNATVKMDYGNATEYCAAIGAYLPSAESTEVLFSITDALMTEMADLFWIGLECSLKNTTWFWSDHVCYYPSQASFVDTTGS</sequence>
<comment type="caution">
    <text evidence="3">The sequence shown here is derived from an EMBL/GenBank/DDBJ whole genome shotgun (WGS) entry which is preliminary data.</text>
</comment>
<dbReference type="InterPro" id="IPR050976">
    <property type="entry name" value="Snaclec"/>
</dbReference>
<dbReference type="EMBL" id="BTRK01000005">
    <property type="protein sequence ID" value="GMR51896.1"/>
    <property type="molecule type" value="Genomic_DNA"/>
</dbReference>